<evidence type="ECO:0000256" key="1">
    <source>
        <dbReference type="SAM" id="Phobius"/>
    </source>
</evidence>
<organism evidence="2 3">
    <name type="scientific">Sediminispirochaeta smaragdinae (strain DSM 11293 / JCM 15392 / SEBR 4228)</name>
    <name type="common">Spirochaeta smaragdinae</name>
    <dbReference type="NCBI Taxonomy" id="573413"/>
    <lineage>
        <taxon>Bacteria</taxon>
        <taxon>Pseudomonadati</taxon>
        <taxon>Spirochaetota</taxon>
        <taxon>Spirochaetia</taxon>
        <taxon>Spirochaetales</taxon>
        <taxon>Spirochaetaceae</taxon>
        <taxon>Sediminispirochaeta</taxon>
    </lineage>
</organism>
<dbReference type="RefSeq" id="WP_013253487.1">
    <property type="nucleotide sequence ID" value="NC_014364.1"/>
</dbReference>
<dbReference type="AlphaFoldDB" id="E1RCE3"/>
<evidence type="ECO:0000313" key="2">
    <source>
        <dbReference type="EMBL" id="ADK80023.1"/>
    </source>
</evidence>
<accession>E1RCE3</accession>
<proteinExistence type="predicted"/>
<protein>
    <recommendedName>
        <fullName evidence="4">DUF340 domain-containing protein</fullName>
    </recommendedName>
</protein>
<dbReference type="eggNOG" id="ENOG5031UAF">
    <property type="taxonomic scope" value="Bacteria"/>
</dbReference>
<dbReference type="KEGG" id="ssm:Spirs_0889"/>
<sequence length="156" mass="16709">MSDSAYSLRFVSTFCILLVVSLLIMLGIGVGYHTSPLEVIPGLLLFSFLSLGGLLLADIVPIPFPAVGWVAVLGVIFSVPGLLPWTNSFIDYANRIPFLATATPPLAFAGIAVGKDWSKFKKVGWKGLFVVFLVFSGTFVGSALVAEFLLRLTKAI</sequence>
<feature type="transmembrane region" description="Helical" evidence="1">
    <location>
        <begin position="66"/>
        <end position="85"/>
    </location>
</feature>
<dbReference type="STRING" id="573413.Spirs_0889"/>
<reference evidence="2 3" key="1">
    <citation type="journal article" date="2010" name="Stand. Genomic Sci.">
        <title>Complete genome sequence of Spirochaeta smaragdinae type strain (SEBR 4228).</title>
        <authorList>
            <person name="Mavromatis K."/>
            <person name="Yasawong M."/>
            <person name="Chertkov O."/>
            <person name="Lapidus A."/>
            <person name="Lucas S."/>
            <person name="Nolan M."/>
            <person name="Del Rio T.G."/>
            <person name="Tice H."/>
            <person name="Cheng J.F."/>
            <person name="Pitluck S."/>
            <person name="Liolios K."/>
            <person name="Ivanova N."/>
            <person name="Tapia R."/>
            <person name="Han C."/>
            <person name="Bruce D."/>
            <person name="Goodwin L."/>
            <person name="Pati A."/>
            <person name="Chen A."/>
            <person name="Palaniappan K."/>
            <person name="Land M."/>
            <person name="Hauser L."/>
            <person name="Chang Y.J."/>
            <person name="Jeffries C.D."/>
            <person name="Detter J.C."/>
            <person name="Rohde M."/>
            <person name="Brambilla E."/>
            <person name="Spring S."/>
            <person name="Goker M."/>
            <person name="Sikorski J."/>
            <person name="Woyke T."/>
            <person name="Bristow J."/>
            <person name="Eisen J.A."/>
            <person name="Markowitz V."/>
            <person name="Hugenholtz P."/>
            <person name="Klenk H.P."/>
            <person name="Kyrpides N.C."/>
        </authorList>
    </citation>
    <scope>NUCLEOTIDE SEQUENCE [LARGE SCALE GENOMIC DNA]</scope>
    <source>
        <strain evidence="3">DSM 11293 / JCM 15392 / SEBR 4228</strain>
    </source>
</reference>
<dbReference type="OrthoDB" id="6443879at2"/>
<evidence type="ECO:0000313" key="3">
    <source>
        <dbReference type="Proteomes" id="UP000002318"/>
    </source>
</evidence>
<keyword evidence="3" id="KW-1185">Reference proteome</keyword>
<feature type="transmembrane region" description="Helical" evidence="1">
    <location>
        <begin position="39"/>
        <end position="60"/>
    </location>
</feature>
<keyword evidence="1" id="KW-0812">Transmembrane</keyword>
<evidence type="ECO:0008006" key="4">
    <source>
        <dbReference type="Google" id="ProtNLM"/>
    </source>
</evidence>
<gene>
    <name evidence="2" type="ordered locus">Spirs_0889</name>
</gene>
<dbReference type="Proteomes" id="UP000002318">
    <property type="component" value="Chromosome"/>
</dbReference>
<feature type="transmembrane region" description="Helical" evidence="1">
    <location>
        <begin position="97"/>
        <end position="115"/>
    </location>
</feature>
<feature type="transmembrane region" description="Helical" evidence="1">
    <location>
        <begin position="6"/>
        <end position="32"/>
    </location>
</feature>
<dbReference type="EMBL" id="CP002116">
    <property type="protein sequence ID" value="ADK80023.1"/>
    <property type="molecule type" value="Genomic_DNA"/>
</dbReference>
<feature type="transmembrane region" description="Helical" evidence="1">
    <location>
        <begin position="127"/>
        <end position="150"/>
    </location>
</feature>
<keyword evidence="1" id="KW-0472">Membrane</keyword>
<dbReference type="HOGENOM" id="CLU_132472_1_0_12"/>
<keyword evidence="1" id="KW-1133">Transmembrane helix</keyword>
<name>E1RCE3_SEDSS</name>